<dbReference type="CDD" id="cd03809">
    <property type="entry name" value="GT4_MtfB-like"/>
    <property type="match status" value="1"/>
</dbReference>
<gene>
    <name evidence="3" type="ORF">FFL01_00350</name>
</gene>
<organism evidence="3 4">
    <name type="scientific">Flavobacterium flevense</name>
    <dbReference type="NCBI Taxonomy" id="983"/>
    <lineage>
        <taxon>Bacteria</taxon>
        <taxon>Pseudomonadati</taxon>
        <taxon>Bacteroidota</taxon>
        <taxon>Flavobacteriia</taxon>
        <taxon>Flavobacteriales</taxon>
        <taxon>Flavobacteriaceae</taxon>
        <taxon>Flavobacterium</taxon>
    </lineage>
</organism>
<dbReference type="InterPro" id="IPR001296">
    <property type="entry name" value="Glyco_trans_1"/>
</dbReference>
<name>A0A4Y4AQH2_9FLAO</name>
<dbReference type="STRING" id="983.SAMN05443543_103136"/>
<dbReference type="Gene3D" id="3.40.50.2000">
    <property type="entry name" value="Glycogen Phosphorylase B"/>
    <property type="match status" value="2"/>
</dbReference>
<sequence length="365" mass="42982">MQYSAPTKKIFLETHNIRNLYSGFGQFNFNLAKALSKETEFLNEHQLILNCNNDKVKRELGECISYNKYLPLTRYPFFRIKKNFNLWHSVNQNTKIEPARTSTPYLLTIHDVNFLEERKGKDLELRINQLKSKIERSDAIVYVSEFAKINTHNHFKMPDIPEFVIYNGNNLNYKYSKYSEIYCSGYVPDKPFIFSIGQVVEKKNFHTLIEMLRFLNDINLVIAGEMKDEYAEILKQKIQTYKLENRVFLLGPISESDKIFYYKNCLAFAFPSLREGFGLPVLEAMTFGKPVFLSNKTSLPEIGGKDAFYWENFDPEYMAKVFNEGMIKFHNNKETYLSAYKNRAKQFTWENAAKEYMNVYKSILQ</sequence>
<proteinExistence type="predicted"/>
<evidence type="ECO:0000259" key="2">
    <source>
        <dbReference type="Pfam" id="PF00534"/>
    </source>
</evidence>
<evidence type="ECO:0000256" key="1">
    <source>
        <dbReference type="ARBA" id="ARBA00022679"/>
    </source>
</evidence>
<dbReference type="PANTHER" id="PTHR46401:SF2">
    <property type="entry name" value="GLYCOSYLTRANSFERASE WBBK-RELATED"/>
    <property type="match status" value="1"/>
</dbReference>
<dbReference type="EMBL" id="BJNP01000001">
    <property type="protein sequence ID" value="GEC70496.1"/>
    <property type="molecule type" value="Genomic_DNA"/>
</dbReference>
<feature type="domain" description="Glycosyl transferase family 1" evidence="2">
    <location>
        <begin position="188"/>
        <end position="343"/>
    </location>
</feature>
<dbReference type="GO" id="GO:0016757">
    <property type="term" value="F:glycosyltransferase activity"/>
    <property type="evidence" value="ECO:0007669"/>
    <property type="project" value="InterPro"/>
</dbReference>
<accession>A0A4Y4AQH2</accession>
<keyword evidence="1 3" id="KW-0808">Transferase</keyword>
<dbReference type="SUPFAM" id="SSF53756">
    <property type="entry name" value="UDP-Glycosyltransferase/glycogen phosphorylase"/>
    <property type="match status" value="1"/>
</dbReference>
<dbReference type="AlphaFoldDB" id="A0A4Y4AQH2"/>
<keyword evidence="4" id="KW-1185">Reference proteome</keyword>
<reference evidence="3 4" key="1">
    <citation type="submission" date="2019-06" db="EMBL/GenBank/DDBJ databases">
        <title>Whole genome shotgun sequence of Flavobacterium flevense NBRC 14960.</title>
        <authorList>
            <person name="Hosoyama A."/>
            <person name="Uohara A."/>
            <person name="Ohji S."/>
            <person name="Ichikawa N."/>
        </authorList>
    </citation>
    <scope>NUCLEOTIDE SEQUENCE [LARGE SCALE GENOMIC DNA]</scope>
    <source>
        <strain evidence="3 4">NBRC 14960</strain>
    </source>
</reference>
<evidence type="ECO:0000313" key="4">
    <source>
        <dbReference type="Proteomes" id="UP000316775"/>
    </source>
</evidence>
<comment type="caution">
    <text evidence="3">The sequence shown here is derived from an EMBL/GenBank/DDBJ whole genome shotgun (WGS) entry which is preliminary data.</text>
</comment>
<dbReference type="RefSeq" id="WP_073243323.1">
    <property type="nucleotide sequence ID" value="NZ_BJNP01000001.1"/>
</dbReference>
<dbReference type="Pfam" id="PF00534">
    <property type="entry name" value="Glycos_transf_1"/>
    <property type="match status" value="1"/>
</dbReference>
<dbReference type="Proteomes" id="UP000316775">
    <property type="component" value="Unassembled WGS sequence"/>
</dbReference>
<dbReference type="OrthoDB" id="9801609at2"/>
<evidence type="ECO:0000313" key="3">
    <source>
        <dbReference type="EMBL" id="GEC70496.1"/>
    </source>
</evidence>
<protein>
    <submittedName>
        <fullName evidence="3">Glycosyl transferase</fullName>
    </submittedName>
</protein>
<dbReference type="PANTHER" id="PTHR46401">
    <property type="entry name" value="GLYCOSYLTRANSFERASE WBBK-RELATED"/>
    <property type="match status" value="1"/>
</dbReference>